<protein>
    <submittedName>
        <fullName evidence="1">Portal protein</fullName>
    </submittedName>
</protein>
<dbReference type="Pfam" id="PF05133">
    <property type="entry name" value="SPP1_portal"/>
    <property type="match status" value="1"/>
</dbReference>
<reference evidence="1" key="1">
    <citation type="journal article" date="2021" name="Proc. Natl. Acad. Sci. U.S.A.">
        <title>A Catalog of Tens of Thousands of Viruses from Human Metagenomes Reveals Hidden Associations with Chronic Diseases.</title>
        <authorList>
            <person name="Tisza M.J."/>
            <person name="Buck C.B."/>
        </authorList>
    </citation>
    <scope>NUCLEOTIDE SEQUENCE</scope>
    <source>
        <strain evidence="1">Ct2wG4</strain>
    </source>
</reference>
<evidence type="ECO:0000313" key="1">
    <source>
        <dbReference type="EMBL" id="DAE23452.1"/>
    </source>
</evidence>
<accession>A0A8S5QXQ8</accession>
<organism evidence="1">
    <name type="scientific">Siphoviridae sp. ct2wG4</name>
    <dbReference type="NCBI Taxonomy" id="2826278"/>
    <lineage>
        <taxon>Viruses</taxon>
        <taxon>Duplodnaviria</taxon>
        <taxon>Heunggongvirae</taxon>
        <taxon>Uroviricota</taxon>
        <taxon>Caudoviricetes</taxon>
    </lineage>
</organism>
<dbReference type="InterPro" id="IPR021145">
    <property type="entry name" value="Portal_protein_SPP1_Gp6-like"/>
</dbReference>
<name>A0A8S5QXQ8_9CAUD</name>
<proteinExistence type="predicted"/>
<dbReference type="EMBL" id="BK015754">
    <property type="protein sequence ID" value="DAE23452.1"/>
    <property type="molecule type" value="Genomic_DNA"/>
</dbReference>
<sequence length="496" mass="57129">MPLSLEEILALPDIGQKISYLKKGRKTELPDCCKLWDDWNPERHEIMVDKKKYPDRKVLEKDKETVFDEKTGKTYEIEAKYKTESVNRISIPLEQDIVNIQTAFTVGTEPSMDCTPTDDDEKKLLDAVKAVFKSNKIKYQNKKIVRSWLSEQEVAEYWYVTDDDSFWAKFWKKVKTTFGGKVKPTKKLKSVLWSPFRGDKLFPFFNDEGKMIAFSREYKKKLMDDSEITCFMTITDKMVYQWDLSKGYEERTVFAHGFPKLPVIYAYRPESYCKKIKTFRVRLEKLLSNYADCIDYHFFPLLKLIGDVEGFMGKVKDRMVKLTGEGADAQYLTWNQVPTTVELEMNTLFEKSYSMTNTPQISFEKLSGSGNALSGIAFDYAFLSTHLQVQNHAEVIGEFLQRRINFIISALGAINPSEFSKASKTIDIDTDIVPYTLNNIDDKVSVAVKAVSGGVWSQRHGVMFAGNIDRIEEELAEIKEEQEAKNNNMVSPNAKE</sequence>